<keyword evidence="4" id="KW-1185">Reference proteome</keyword>
<dbReference type="EMBL" id="JASNFN010000021">
    <property type="protein sequence ID" value="MDP5184199.1"/>
    <property type="molecule type" value="Genomic_DNA"/>
</dbReference>
<evidence type="ECO:0000313" key="3">
    <source>
        <dbReference type="EMBL" id="MDP5184199.1"/>
    </source>
</evidence>
<feature type="transmembrane region" description="Helical" evidence="2">
    <location>
        <begin position="162"/>
        <end position="181"/>
    </location>
</feature>
<evidence type="ECO:0000313" key="4">
    <source>
        <dbReference type="Proteomes" id="UP001233673"/>
    </source>
</evidence>
<organism evidence="3 4">
    <name type="scientific">Blastococcus carthaginiensis</name>
    <dbReference type="NCBI Taxonomy" id="3050034"/>
    <lineage>
        <taxon>Bacteria</taxon>
        <taxon>Bacillati</taxon>
        <taxon>Actinomycetota</taxon>
        <taxon>Actinomycetes</taxon>
        <taxon>Geodermatophilales</taxon>
        <taxon>Geodermatophilaceae</taxon>
        <taxon>Blastococcus</taxon>
    </lineage>
</organism>
<reference evidence="4" key="1">
    <citation type="submission" date="2023-05" db="EMBL/GenBank/DDBJ databases">
        <title>Draft genome of Pseudofrankia sp. BMG5.37.</title>
        <authorList>
            <person name="Gtari M."/>
            <person name="Ghodhbane F."/>
            <person name="Sbissi I."/>
        </authorList>
    </citation>
    <scope>NUCLEOTIDE SEQUENCE [LARGE SCALE GENOMIC DNA]</scope>
    <source>
        <strain evidence="4">BMG 814</strain>
    </source>
</reference>
<proteinExistence type="predicted"/>
<feature type="transmembrane region" description="Helical" evidence="2">
    <location>
        <begin position="83"/>
        <end position="115"/>
    </location>
</feature>
<keyword evidence="2" id="KW-1133">Transmembrane helix</keyword>
<keyword evidence="2" id="KW-0472">Membrane</keyword>
<sequence>MSAPRDPWSDPATPTEPGPGYTGPPPTLPPPTPYGAPPYGVPPYGVPPYGYGPPPYGWSGPWGTAPFPGGPVPPRAGRRPGQVVGAAVLSFVQAVLVLIASLYVWFFASLAQMAIEESPTAAPTQAYEFAREGGVLSIVQVVSVVLLVAAGILALSRRDRVAWLALLTAHGVQLVLTAYWWAQLTDLLGPAAATEDVGGVIAVFSLFFAAAPVVALGLVLFGGGRHWFTAPQG</sequence>
<accession>A0ABT9IF29</accession>
<gene>
    <name evidence="3" type="ORF">QOZ88_16315</name>
</gene>
<feature type="transmembrane region" description="Helical" evidence="2">
    <location>
        <begin position="201"/>
        <end position="221"/>
    </location>
</feature>
<name>A0ABT9IF29_9ACTN</name>
<dbReference type="Proteomes" id="UP001233673">
    <property type="component" value="Unassembled WGS sequence"/>
</dbReference>
<feature type="transmembrane region" description="Helical" evidence="2">
    <location>
        <begin position="135"/>
        <end position="155"/>
    </location>
</feature>
<protein>
    <submittedName>
        <fullName evidence="3">Uncharacterized protein</fullName>
    </submittedName>
</protein>
<evidence type="ECO:0000256" key="1">
    <source>
        <dbReference type="SAM" id="MobiDB-lite"/>
    </source>
</evidence>
<keyword evidence="2" id="KW-0812">Transmembrane</keyword>
<comment type="caution">
    <text evidence="3">The sequence shown here is derived from an EMBL/GenBank/DDBJ whole genome shotgun (WGS) entry which is preliminary data.</text>
</comment>
<evidence type="ECO:0000256" key="2">
    <source>
        <dbReference type="SAM" id="Phobius"/>
    </source>
</evidence>
<feature type="compositionally biased region" description="Pro residues" evidence="1">
    <location>
        <begin position="14"/>
        <end position="37"/>
    </location>
</feature>
<feature type="region of interest" description="Disordered" evidence="1">
    <location>
        <begin position="1"/>
        <end position="37"/>
    </location>
</feature>
<dbReference type="RefSeq" id="WP_306000786.1">
    <property type="nucleotide sequence ID" value="NZ_JASNFN010000021.1"/>
</dbReference>